<sequence>MAGCDPEGPGVSGTLHLGEGVTATDFTALHLRAAPDPGVPFDPSAPSFPSAGGDGDSWFFGDEDLSGVTFPHDFSGGEGVGTTPHERWRLFAWLSTSLDGSAPASGEPYGTTTFTIDSCSAQFGDYCTVTEGVTLTIDTIAP</sequence>
<dbReference type="Proteomes" id="UP000238348">
    <property type="component" value="Chromosome"/>
</dbReference>
<accession>A0A2L0F7V2</accession>
<evidence type="ECO:0000313" key="1">
    <source>
        <dbReference type="EMBL" id="AUX47613.1"/>
    </source>
</evidence>
<evidence type="ECO:0000313" key="2">
    <source>
        <dbReference type="Proteomes" id="UP000238348"/>
    </source>
</evidence>
<dbReference type="EMBL" id="CP012673">
    <property type="protein sequence ID" value="AUX47613.1"/>
    <property type="molecule type" value="Genomic_DNA"/>
</dbReference>
<protein>
    <submittedName>
        <fullName evidence="1">Uncharacterized protein</fullName>
    </submittedName>
</protein>
<name>A0A2L0F7V2_SORCE</name>
<dbReference type="RefSeq" id="WP_104985603.1">
    <property type="nucleotide sequence ID" value="NZ_CP012673.1"/>
</dbReference>
<dbReference type="AlphaFoldDB" id="A0A2L0F7V2"/>
<gene>
    <name evidence="1" type="ORF">SOCE26_091350</name>
</gene>
<organism evidence="1 2">
    <name type="scientific">Sorangium cellulosum</name>
    <name type="common">Polyangium cellulosum</name>
    <dbReference type="NCBI Taxonomy" id="56"/>
    <lineage>
        <taxon>Bacteria</taxon>
        <taxon>Pseudomonadati</taxon>
        <taxon>Myxococcota</taxon>
        <taxon>Polyangia</taxon>
        <taxon>Polyangiales</taxon>
        <taxon>Polyangiaceae</taxon>
        <taxon>Sorangium</taxon>
    </lineage>
</organism>
<reference evidence="1 2" key="1">
    <citation type="submission" date="2015-09" db="EMBL/GenBank/DDBJ databases">
        <title>Sorangium comparison.</title>
        <authorList>
            <person name="Zaburannyi N."/>
            <person name="Bunk B."/>
            <person name="Overmann J."/>
            <person name="Mueller R."/>
        </authorList>
    </citation>
    <scope>NUCLEOTIDE SEQUENCE [LARGE SCALE GENOMIC DNA]</scope>
    <source>
        <strain evidence="1 2">So ce26</strain>
    </source>
</reference>
<dbReference type="OrthoDB" id="9857179at2"/>
<proteinExistence type="predicted"/>